<dbReference type="HOGENOM" id="CLU_031397_3_0_7"/>
<dbReference type="InterPro" id="IPR017945">
    <property type="entry name" value="DHBP_synth_RibB-like_a/b_dom"/>
</dbReference>
<protein>
    <submittedName>
        <fullName evidence="2">Sua5/YciO/YrdC/YwlC family protein</fullName>
    </submittedName>
</protein>
<dbReference type="OrthoDB" id="9814580at2"/>
<dbReference type="GO" id="GO:0003725">
    <property type="term" value="F:double-stranded RNA binding"/>
    <property type="evidence" value="ECO:0007669"/>
    <property type="project" value="InterPro"/>
</dbReference>
<reference evidence="2 3" key="1">
    <citation type="journal article" date="2010" name="Stand. Genomic Sci.">
        <title>Complete genome sequence of Haliangium ochraceum type strain (SMP-2).</title>
        <authorList>
            <consortium name="US DOE Joint Genome Institute (JGI-PGF)"/>
            <person name="Ivanova N."/>
            <person name="Daum C."/>
            <person name="Lang E."/>
            <person name="Abt B."/>
            <person name="Kopitz M."/>
            <person name="Saunders E."/>
            <person name="Lapidus A."/>
            <person name="Lucas S."/>
            <person name="Glavina Del Rio T."/>
            <person name="Nolan M."/>
            <person name="Tice H."/>
            <person name="Copeland A."/>
            <person name="Cheng J.F."/>
            <person name="Chen F."/>
            <person name="Bruce D."/>
            <person name="Goodwin L."/>
            <person name="Pitluck S."/>
            <person name="Mavromatis K."/>
            <person name="Pati A."/>
            <person name="Mikhailova N."/>
            <person name="Chen A."/>
            <person name="Palaniappan K."/>
            <person name="Land M."/>
            <person name="Hauser L."/>
            <person name="Chang Y.J."/>
            <person name="Jeffries C.D."/>
            <person name="Detter J.C."/>
            <person name="Brettin T."/>
            <person name="Rohde M."/>
            <person name="Goker M."/>
            <person name="Bristow J."/>
            <person name="Markowitz V."/>
            <person name="Eisen J.A."/>
            <person name="Hugenholtz P."/>
            <person name="Kyrpides N.C."/>
            <person name="Klenk H.P."/>
        </authorList>
    </citation>
    <scope>NUCLEOTIDE SEQUENCE [LARGE SCALE GENOMIC DNA]</scope>
    <source>
        <strain evidence="3">DSM 14365 / CIP 107738 / JCM 11303 / AJ 13395 / SMP-2</strain>
    </source>
</reference>
<feature type="domain" description="YrdC-like" evidence="1">
    <location>
        <begin position="14"/>
        <end position="200"/>
    </location>
</feature>
<accession>D0LT47</accession>
<dbReference type="PANTHER" id="PTHR42828:SF3">
    <property type="entry name" value="THREONYLCARBAMOYL-AMP SYNTHASE"/>
    <property type="match status" value="1"/>
</dbReference>
<dbReference type="PANTHER" id="PTHR42828">
    <property type="entry name" value="DHBP SYNTHASE RIBB-LIKE ALPHA/BETA DOMAIN-CONTAINING PROTEIN"/>
    <property type="match status" value="1"/>
</dbReference>
<dbReference type="SUPFAM" id="SSF55821">
    <property type="entry name" value="YrdC/RibB"/>
    <property type="match status" value="1"/>
</dbReference>
<sequence>MLRLQISTHGAPPPRKIQQAVDILHRGGVAAYPTDSCYALGCAIEAKQAALRIYQAKSMSQNHRMALICPDIASASEYVHFSQLAYKLAKRIFPGPYTLVLPATREVPKLVIDKKQRTAGIRITSNPVAQALVNALGRPLLTSTAILPDEDGACIDADETIDAFGHILDVVVDSESPGDEPTTVVEVAGNDVNVLREGVGPLDGIFEE</sequence>
<evidence type="ECO:0000313" key="2">
    <source>
        <dbReference type="EMBL" id="ACY19183.1"/>
    </source>
</evidence>
<gene>
    <name evidence="2" type="ordered locus">Hoch_6719</name>
</gene>
<dbReference type="Pfam" id="PF01300">
    <property type="entry name" value="Sua5_yciO_yrdC"/>
    <property type="match status" value="1"/>
</dbReference>
<proteinExistence type="predicted"/>
<dbReference type="PROSITE" id="PS51163">
    <property type="entry name" value="YRDC"/>
    <property type="match status" value="1"/>
</dbReference>
<name>D0LT47_HALO1</name>
<dbReference type="InterPro" id="IPR052532">
    <property type="entry name" value="SUA5_domain"/>
</dbReference>
<dbReference type="RefSeq" id="WP_012831775.1">
    <property type="nucleotide sequence ID" value="NC_013440.1"/>
</dbReference>
<dbReference type="EMBL" id="CP001804">
    <property type="protein sequence ID" value="ACY19183.1"/>
    <property type="molecule type" value="Genomic_DNA"/>
</dbReference>
<organism evidence="2 3">
    <name type="scientific">Haliangium ochraceum (strain DSM 14365 / JCM 11303 / SMP-2)</name>
    <dbReference type="NCBI Taxonomy" id="502025"/>
    <lineage>
        <taxon>Bacteria</taxon>
        <taxon>Pseudomonadati</taxon>
        <taxon>Myxococcota</taxon>
        <taxon>Polyangia</taxon>
        <taxon>Haliangiales</taxon>
        <taxon>Kofleriaceae</taxon>
        <taxon>Haliangium</taxon>
    </lineage>
</organism>
<dbReference type="STRING" id="502025.Hoch_6719"/>
<evidence type="ECO:0000313" key="3">
    <source>
        <dbReference type="Proteomes" id="UP000001880"/>
    </source>
</evidence>
<dbReference type="Gene3D" id="3.90.870.10">
    <property type="entry name" value="DHBP synthase"/>
    <property type="match status" value="1"/>
</dbReference>
<dbReference type="Proteomes" id="UP000001880">
    <property type="component" value="Chromosome"/>
</dbReference>
<dbReference type="InterPro" id="IPR006070">
    <property type="entry name" value="Sua5-like_dom"/>
</dbReference>
<dbReference type="NCBIfam" id="TIGR00057">
    <property type="entry name" value="L-threonylcarbamoyladenylate synthase"/>
    <property type="match status" value="1"/>
</dbReference>
<evidence type="ECO:0000259" key="1">
    <source>
        <dbReference type="PROSITE" id="PS51163"/>
    </source>
</evidence>
<dbReference type="KEGG" id="hoh:Hoch_6719"/>
<dbReference type="AlphaFoldDB" id="D0LT47"/>
<keyword evidence="3" id="KW-1185">Reference proteome</keyword>
<dbReference type="eggNOG" id="COG0009">
    <property type="taxonomic scope" value="Bacteria"/>
</dbReference>